<protein>
    <submittedName>
        <fullName evidence="2">Uncharacterized protein</fullName>
    </submittedName>
</protein>
<organism evidence="2 3">
    <name type="scientific">Bugula neritina</name>
    <name type="common">Brown bryozoan</name>
    <name type="synonym">Sertularia neritina</name>
    <dbReference type="NCBI Taxonomy" id="10212"/>
    <lineage>
        <taxon>Eukaryota</taxon>
        <taxon>Metazoa</taxon>
        <taxon>Spiralia</taxon>
        <taxon>Lophotrochozoa</taxon>
        <taxon>Bryozoa</taxon>
        <taxon>Gymnolaemata</taxon>
        <taxon>Cheilostomatida</taxon>
        <taxon>Flustrina</taxon>
        <taxon>Buguloidea</taxon>
        <taxon>Bugulidae</taxon>
        <taxon>Bugula</taxon>
    </lineage>
</organism>
<feature type="transmembrane region" description="Helical" evidence="1">
    <location>
        <begin position="29"/>
        <end position="50"/>
    </location>
</feature>
<name>A0A7J7JGP1_BUGNE</name>
<comment type="caution">
    <text evidence="2">The sequence shown here is derived from an EMBL/GenBank/DDBJ whole genome shotgun (WGS) entry which is preliminary data.</text>
</comment>
<proteinExistence type="predicted"/>
<reference evidence="2" key="1">
    <citation type="submission" date="2020-06" db="EMBL/GenBank/DDBJ databases">
        <title>Draft genome of Bugula neritina, a colonial animal packing powerful symbionts and potential medicines.</title>
        <authorList>
            <person name="Rayko M."/>
        </authorList>
    </citation>
    <scope>NUCLEOTIDE SEQUENCE [LARGE SCALE GENOMIC DNA]</scope>
    <source>
        <strain evidence="2">Kwan_BN1</strain>
    </source>
</reference>
<dbReference type="AlphaFoldDB" id="A0A7J7JGP1"/>
<evidence type="ECO:0000313" key="2">
    <source>
        <dbReference type="EMBL" id="KAF6024538.1"/>
    </source>
</evidence>
<gene>
    <name evidence="2" type="ORF">EB796_017158</name>
</gene>
<evidence type="ECO:0000256" key="1">
    <source>
        <dbReference type="SAM" id="Phobius"/>
    </source>
</evidence>
<dbReference type="Proteomes" id="UP000593567">
    <property type="component" value="Unassembled WGS sequence"/>
</dbReference>
<sequence>MTSSWSVSADSYAPGSCYYCLRTLSCKNLFLWMSLIISLIGWSVSIWRSIDSMDDMSHLKLRTGYRQVHPYFVII</sequence>
<dbReference type="EMBL" id="VXIV02002561">
    <property type="protein sequence ID" value="KAF6024538.1"/>
    <property type="molecule type" value="Genomic_DNA"/>
</dbReference>
<keyword evidence="3" id="KW-1185">Reference proteome</keyword>
<accession>A0A7J7JGP1</accession>
<evidence type="ECO:0000313" key="3">
    <source>
        <dbReference type="Proteomes" id="UP000593567"/>
    </source>
</evidence>
<keyword evidence="1" id="KW-1133">Transmembrane helix</keyword>
<keyword evidence="1" id="KW-0812">Transmembrane</keyword>
<keyword evidence="1" id="KW-0472">Membrane</keyword>